<organism evidence="2 3">
    <name type="scientific">Clostridium gelidum</name>
    <dbReference type="NCBI Taxonomy" id="704125"/>
    <lineage>
        <taxon>Bacteria</taxon>
        <taxon>Bacillati</taxon>
        <taxon>Bacillota</taxon>
        <taxon>Clostridia</taxon>
        <taxon>Eubacteriales</taxon>
        <taxon>Clostridiaceae</taxon>
        <taxon>Clostridium</taxon>
    </lineage>
</organism>
<feature type="transmembrane region" description="Helical" evidence="1">
    <location>
        <begin position="261"/>
        <end position="289"/>
    </location>
</feature>
<feature type="transmembrane region" description="Helical" evidence="1">
    <location>
        <begin position="167"/>
        <end position="184"/>
    </location>
</feature>
<proteinExistence type="predicted"/>
<dbReference type="PANTHER" id="PTHR41771">
    <property type="entry name" value="MEMBRANE PROTEIN-RELATED"/>
    <property type="match status" value="1"/>
</dbReference>
<feature type="transmembrane region" description="Helical" evidence="1">
    <location>
        <begin position="217"/>
        <end position="241"/>
    </location>
</feature>
<keyword evidence="1" id="KW-0472">Membrane</keyword>
<dbReference type="Proteomes" id="UP000824633">
    <property type="component" value="Chromosome"/>
</dbReference>
<accession>A0ABN6J2I6</accession>
<sequence length="386" mass="43107">MARNFIIENMPEFKSIEANKFSKKRLAIWAGLIIMSLFSLYFITNNEDMYNKPIAKIITINEEESNKETTDGKIEPIKNQKIQAIIMNGIYKGKTVELNNLTSFSQVNDLDLKINDEVFLSIEDNDKQEISSANIIEFKRDKYIVYIINIFVALILLIGGAKGFRSLASVFVNIVIVFTIIELFTKGYDLMAFSIIASIIFIVLSILIVSGRNKKSISAIVGTLIGTLVSMLIAGIVIKLNNWSGIHFEEMEFLTHPPEEIFFIELIIGTLGGIMDIAISISSAIKELYDKNPHIKRKAIIKSSREIGQDIMGTMANTLVFAYISGSVPTILLLLRNGMPITNIISFNLSMEFMRAIVGSIGIVLSIPITMYTSILILKNQKIGEA</sequence>
<evidence type="ECO:0000313" key="2">
    <source>
        <dbReference type="EMBL" id="BCZ47393.1"/>
    </source>
</evidence>
<keyword evidence="1" id="KW-1133">Transmembrane helix</keyword>
<feature type="transmembrane region" description="Helical" evidence="1">
    <location>
        <begin position="26"/>
        <end position="43"/>
    </location>
</feature>
<keyword evidence="1" id="KW-0812">Transmembrane</keyword>
<dbReference type="PANTHER" id="PTHR41771:SF1">
    <property type="entry name" value="MEMBRANE PROTEIN"/>
    <property type="match status" value="1"/>
</dbReference>
<evidence type="ECO:0000313" key="3">
    <source>
        <dbReference type="Proteomes" id="UP000824633"/>
    </source>
</evidence>
<feature type="transmembrane region" description="Helical" evidence="1">
    <location>
        <begin position="143"/>
        <end position="160"/>
    </location>
</feature>
<feature type="transmembrane region" description="Helical" evidence="1">
    <location>
        <begin position="190"/>
        <end position="210"/>
    </location>
</feature>
<name>A0ABN6J2I6_9CLOT</name>
<dbReference type="RefSeq" id="WP_224033734.1">
    <property type="nucleotide sequence ID" value="NZ_AP024849.1"/>
</dbReference>
<feature type="transmembrane region" description="Helical" evidence="1">
    <location>
        <begin position="310"/>
        <end position="335"/>
    </location>
</feature>
<evidence type="ECO:0000256" key="1">
    <source>
        <dbReference type="SAM" id="Phobius"/>
    </source>
</evidence>
<keyword evidence="3" id="KW-1185">Reference proteome</keyword>
<gene>
    <name evidence="2" type="ORF">psyc5s11_34600</name>
</gene>
<reference evidence="3" key="1">
    <citation type="submission" date="2021-07" db="EMBL/GenBank/DDBJ databases">
        <title>Complete genome sequencing of a Clostridium isolate.</title>
        <authorList>
            <person name="Ueki A."/>
            <person name="Tonouchi A."/>
        </authorList>
    </citation>
    <scope>NUCLEOTIDE SEQUENCE [LARGE SCALE GENOMIC DNA]</scope>
    <source>
        <strain evidence="3">C5S11</strain>
    </source>
</reference>
<dbReference type="InterPro" id="IPR012507">
    <property type="entry name" value="YibE_F"/>
</dbReference>
<feature type="transmembrane region" description="Helical" evidence="1">
    <location>
        <begin position="355"/>
        <end position="378"/>
    </location>
</feature>
<dbReference type="Pfam" id="PF07907">
    <property type="entry name" value="YibE_F"/>
    <property type="match status" value="1"/>
</dbReference>
<dbReference type="EMBL" id="AP024849">
    <property type="protein sequence ID" value="BCZ47393.1"/>
    <property type="molecule type" value="Genomic_DNA"/>
</dbReference>
<protein>
    <submittedName>
        <fullName evidence="2">Membrane protein</fullName>
    </submittedName>
</protein>